<gene>
    <name evidence="3" type="ORF">OBRU01_26557</name>
</gene>
<evidence type="ECO:0000313" key="4">
    <source>
        <dbReference type="Proteomes" id="UP000037510"/>
    </source>
</evidence>
<dbReference type="InterPro" id="IPR004302">
    <property type="entry name" value="Cellulose/chitin-bd_N"/>
</dbReference>
<organism evidence="3 4">
    <name type="scientific">Operophtera brumata</name>
    <name type="common">Winter moth</name>
    <name type="synonym">Phalaena brumata</name>
    <dbReference type="NCBI Taxonomy" id="104452"/>
    <lineage>
        <taxon>Eukaryota</taxon>
        <taxon>Metazoa</taxon>
        <taxon>Ecdysozoa</taxon>
        <taxon>Arthropoda</taxon>
        <taxon>Hexapoda</taxon>
        <taxon>Insecta</taxon>
        <taxon>Pterygota</taxon>
        <taxon>Neoptera</taxon>
        <taxon>Endopterygota</taxon>
        <taxon>Lepidoptera</taxon>
        <taxon>Glossata</taxon>
        <taxon>Ditrysia</taxon>
        <taxon>Geometroidea</taxon>
        <taxon>Geometridae</taxon>
        <taxon>Larentiinae</taxon>
        <taxon>Operophtera</taxon>
    </lineage>
</organism>
<comment type="caution">
    <text evidence="3">The sequence shown here is derived from an EMBL/GenBank/DDBJ whole genome shotgun (WGS) entry which is preliminary data.</text>
</comment>
<feature type="chain" id="PRO_5005572206" evidence="1">
    <location>
        <begin position="23"/>
        <end position="235"/>
    </location>
</feature>
<dbReference type="PANTHER" id="PTHR21113:SF4">
    <property type="entry name" value="CHITIN-BINDING TYPE-4 DOMAIN-CONTAINING PROTEIN"/>
    <property type="match status" value="1"/>
</dbReference>
<keyword evidence="1" id="KW-0732">Signal</keyword>
<evidence type="ECO:0000313" key="3">
    <source>
        <dbReference type="EMBL" id="KOB52075.1"/>
    </source>
</evidence>
<dbReference type="PANTHER" id="PTHR21113">
    <property type="entry name" value="AGAP001705-PA"/>
    <property type="match status" value="1"/>
</dbReference>
<protein>
    <submittedName>
        <fullName evidence="3">Chitin binding domain 3 protein</fullName>
    </submittedName>
</protein>
<feature type="non-terminal residue" evidence="3">
    <location>
        <position position="1"/>
    </location>
</feature>
<reference evidence="3 4" key="1">
    <citation type="journal article" date="2015" name="Genome Biol. Evol.">
        <title>The genome of winter moth (Operophtera brumata) provides a genomic perspective on sexual dimorphism and phenology.</title>
        <authorList>
            <person name="Derks M.F."/>
            <person name="Smit S."/>
            <person name="Salis L."/>
            <person name="Schijlen E."/>
            <person name="Bossers A."/>
            <person name="Mateman C."/>
            <person name="Pijl A.S."/>
            <person name="de Ridder D."/>
            <person name="Groenen M.A."/>
            <person name="Visser M.E."/>
            <person name="Megens H.J."/>
        </authorList>
    </citation>
    <scope>NUCLEOTIDE SEQUENCE [LARGE SCALE GENOMIC DNA]</scope>
    <source>
        <strain evidence="3">WM2013NL</strain>
        <tissue evidence="3">Head and thorax</tissue>
    </source>
</reference>
<proteinExistence type="predicted"/>
<sequence length="235" mass="26057">QHFFQMWTTFLMSATAVALVHGHGRVLDPPGRGTAWRLGYNARANYDDDGLFCGGFYHQHSVNGGKCGLCGDPYDESPPRAHERGGIYDPGLIVGSYEEGSTITITVEITAHHLGYWEFRICPDADRPDQDCFDDNLLELEEGGTKYYPNHGSNKYYVNYRLPEGLTCENCVLQWRYTCGNNWGDCNNGTQALGCGNQETFGACSDIAIVGNPDAPKYIEVDSLLLTKVEDQGNH</sequence>
<keyword evidence="4" id="KW-1185">Reference proteome</keyword>
<accession>A0A0L7K2L0</accession>
<evidence type="ECO:0000259" key="2">
    <source>
        <dbReference type="Pfam" id="PF03067"/>
    </source>
</evidence>
<dbReference type="Proteomes" id="UP000037510">
    <property type="component" value="Unassembled WGS sequence"/>
</dbReference>
<dbReference type="EMBL" id="JTDY01013883">
    <property type="protein sequence ID" value="KOB52075.1"/>
    <property type="molecule type" value="Genomic_DNA"/>
</dbReference>
<feature type="domain" description="Chitin-binding type-4" evidence="2">
    <location>
        <begin position="23"/>
        <end position="207"/>
    </location>
</feature>
<feature type="signal peptide" evidence="1">
    <location>
        <begin position="1"/>
        <end position="22"/>
    </location>
</feature>
<dbReference type="AlphaFoldDB" id="A0A0L7K2L0"/>
<dbReference type="STRING" id="104452.A0A0L7K2L0"/>
<name>A0A0L7K2L0_OPEBR</name>
<evidence type="ECO:0000256" key="1">
    <source>
        <dbReference type="SAM" id="SignalP"/>
    </source>
</evidence>
<dbReference type="Pfam" id="PF03067">
    <property type="entry name" value="LPMO_10"/>
    <property type="match status" value="1"/>
</dbReference>